<dbReference type="Proteomes" id="UP000002593">
    <property type="component" value="Chromosome"/>
</dbReference>
<dbReference type="EnsemblBacteria" id="ABM80374">
    <property type="protein sequence ID" value="ABM80374"/>
    <property type="gene ID" value="Hbut_0512"/>
</dbReference>
<dbReference type="EMBL" id="CP000493">
    <property type="protein sequence ID" value="ABM80374.1"/>
    <property type="molecule type" value="Genomic_DNA"/>
</dbReference>
<dbReference type="eggNOG" id="arCOG12296">
    <property type="taxonomic scope" value="Archaea"/>
</dbReference>
<accession>A2BK63</accession>
<dbReference type="RefSeq" id="WP_011821692.1">
    <property type="nucleotide sequence ID" value="NC_008818.1"/>
</dbReference>
<evidence type="ECO:0000313" key="2">
    <source>
        <dbReference type="Proteomes" id="UP000002593"/>
    </source>
</evidence>
<organism evidence="1 2">
    <name type="scientific">Hyperthermus butylicus (strain DSM 5456 / JCM 9403 / PLM1-5)</name>
    <dbReference type="NCBI Taxonomy" id="415426"/>
    <lineage>
        <taxon>Archaea</taxon>
        <taxon>Thermoproteota</taxon>
        <taxon>Thermoprotei</taxon>
        <taxon>Desulfurococcales</taxon>
        <taxon>Pyrodictiaceae</taxon>
        <taxon>Hyperthermus</taxon>
    </lineage>
</organism>
<proteinExistence type="predicted"/>
<protein>
    <submittedName>
        <fullName evidence="1">Uncharacterized protein</fullName>
    </submittedName>
</protein>
<name>A2BK63_HYPBU</name>
<reference evidence="1 2" key="1">
    <citation type="journal article" date="2007" name="Archaea">
        <title>The genome of Hyperthermus butylicus: a sulfur-reducing, peptide fermenting, neutrophilic Crenarchaeote growing up to 108 degrees C.</title>
        <authorList>
            <person name="Brugger K."/>
            <person name="Chen L."/>
            <person name="Stark M."/>
            <person name="Zibat A."/>
            <person name="Redder P."/>
            <person name="Ruepp A."/>
            <person name="Awayez M."/>
            <person name="She Q."/>
            <person name="Garrett R.A."/>
            <person name="Klenk H.P."/>
        </authorList>
    </citation>
    <scope>NUCLEOTIDE SEQUENCE [LARGE SCALE GENOMIC DNA]</scope>
    <source>
        <strain evidence="2">DSM 5456 / JCM 9403 / PLM1-5</strain>
    </source>
</reference>
<dbReference type="GeneID" id="4781678"/>
<keyword evidence="2" id="KW-1185">Reference proteome</keyword>
<dbReference type="KEGG" id="hbu:Hbut_0512"/>
<dbReference type="AlphaFoldDB" id="A2BK63"/>
<dbReference type="HOGENOM" id="CLU_1222506_0_0_2"/>
<gene>
    <name evidence="1" type="ordered locus">Hbut_0512</name>
</gene>
<sequence length="226" mass="23992">MQGFVAAIVSRGWLDPLLDIAREFYSKPVDYIVYAQRGREWWFTVSSSTLLRPEHVTVLASTSLGAFVASSCWASGIVSIYFKNGLPGLVHVCSLYKLSREALLTANPPEPSRRIPAGILMGLIARLVGDGASLERIAAIIAERLGGGASLVAALVYTARDRVAPVIVASSAGSKRICVSYNGGSAVISLGRDGPGTCLADTVVTLKPISGVARVEARSIEEVLYR</sequence>
<dbReference type="STRING" id="415426.Hbut_0512"/>
<evidence type="ECO:0000313" key="1">
    <source>
        <dbReference type="EMBL" id="ABM80374.1"/>
    </source>
</evidence>